<protein>
    <submittedName>
        <fullName evidence="1">Uncharacterized protein</fullName>
    </submittedName>
</protein>
<name>A0ACB8XRK1_ARCLA</name>
<evidence type="ECO:0000313" key="1">
    <source>
        <dbReference type="EMBL" id="KAI3673282.1"/>
    </source>
</evidence>
<keyword evidence="2" id="KW-1185">Reference proteome</keyword>
<reference evidence="1 2" key="2">
    <citation type="journal article" date="2022" name="Mol. Ecol. Resour.">
        <title>The genomes of chicory, endive, great burdock and yacon provide insights into Asteraceae paleo-polyploidization history and plant inulin production.</title>
        <authorList>
            <person name="Fan W."/>
            <person name="Wang S."/>
            <person name="Wang H."/>
            <person name="Wang A."/>
            <person name="Jiang F."/>
            <person name="Liu H."/>
            <person name="Zhao H."/>
            <person name="Xu D."/>
            <person name="Zhang Y."/>
        </authorList>
    </citation>
    <scope>NUCLEOTIDE SEQUENCE [LARGE SCALE GENOMIC DNA]</scope>
    <source>
        <strain evidence="2">cv. Niubang</strain>
    </source>
</reference>
<organism evidence="1 2">
    <name type="scientific">Arctium lappa</name>
    <name type="common">Greater burdock</name>
    <name type="synonym">Lappa major</name>
    <dbReference type="NCBI Taxonomy" id="4217"/>
    <lineage>
        <taxon>Eukaryota</taxon>
        <taxon>Viridiplantae</taxon>
        <taxon>Streptophyta</taxon>
        <taxon>Embryophyta</taxon>
        <taxon>Tracheophyta</taxon>
        <taxon>Spermatophyta</taxon>
        <taxon>Magnoliopsida</taxon>
        <taxon>eudicotyledons</taxon>
        <taxon>Gunneridae</taxon>
        <taxon>Pentapetalae</taxon>
        <taxon>asterids</taxon>
        <taxon>campanulids</taxon>
        <taxon>Asterales</taxon>
        <taxon>Asteraceae</taxon>
        <taxon>Carduoideae</taxon>
        <taxon>Cardueae</taxon>
        <taxon>Arctiinae</taxon>
        <taxon>Arctium</taxon>
    </lineage>
</organism>
<sequence>MGGLPAILNLYFIVLTKSATFEPGKLPTKSTPVYWLITSLTVSNPTIILDSEAVYSQAKSTPVYLINTYSFLMALLAPASSSSGTVSFLLVVTALAIGLSSFHSFTQELKDNPWDTWLPGHSLPLSHHFVVWLAAELVYPGVVTPFRNSAILGDDIVILDSLVAAKYSELLDDLGVKIEPMKSLSLESALLIAFGLKYGVKRFYTLARLGGAGYRVAGSCDRTDTGSAFAELKVIPEDLMSEDDLQFLERTMLRHWVLQWLKLVSWYYTVLASDYVTIEEALSGPVVATDWRAQKDVNSALLNGRDGVMFCTGTLTSIVSGHTLVQQAGVTQPTAGPCIARGNRKCAPAHQLKKGGILPYYYEKGKGKGLISRKQHKELLIVNPEMKLQQILLSRLPSLFC</sequence>
<comment type="caution">
    <text evidence="1">The sequence shown here is derived from an EMBL/GenBank/DDBJ whole genome shotgun (WGS) entry which is preliminary data.</text>
</comment>
<proteinExistence type="predicted"/>
<dbReference type="Proteomes" id="UP001055879">
    <property type="component" value="Linkage Group LG15"/>
</dbReference>
<gene>
    <name evidence="1" type="ORF">L6452_39399</name>
</gene>
<reference evidence="2" key="1">
    <citation type="journal article" date="2022" name="Mol. Ecol. Resour.">
        <title>The genomes of chicory, endive, great burdock and yacon provide insights into Asteraceae palaeo-polyploidization history and plant inulin production.</title>
        <authorList>
            <person name="Fan W."/>
            <person name="Wang S."/>
            <person name="Wang H."/>
            <person name="Wang A."/>
            <person name="Jiang F."/>
            <person name="Liu H."/>
            <person name="Zhao H."/>
            <person name="Xu D."/>
            <person name="Zhang Y."/>
        </authorList>
    </citation>
    <scope>NUCLEOTIDE SEQUENCE [LARGE SCALE GENOMIC DNA]</scope>
    <source>
        <strain evidence="2">cv. Niubang</strain>
    </source>
</reference>
<accession>A0ACB8XRK1</accession>
<dbReference type="EMBL" id="CM042061">
    <property type="protein sequence ID" value="KAI3673282.1"/>
    <property type="molecule type" value="Genomic_DNA"/>
</dbReference>
<evidence type="ECO:0000313" key="2">
    <source>
        <dbReference type="Proteomes" id="UP001055879"/>
    </source>
</evidence>